<sequence length="118" mass="13984">MKAKIMEITDLKSINLDESQKITDDRDFQKLTEDDVLQITLTVGERWREFARNLGTQESTIQELEDLNDKDYNVIVYEVLQQYLSRYPETTVGFMISVLEKSDETEAIRKLMRRDKRC</sequence>
<organism evidence="2">
    <name type="scientific">Menopon gallinae</name>
    <name type="common">poultry shaft louse</name>
    <dbReference type="NCBI Taxonomy" id="328185"/>
    <lineage>
        <taxon>Eukaryota</taxon>
        <taxon>Metazoa</taxon>
        <taxon>Ecdysozoa</taxon>
        <taxon>Arthropoda</taxon>
        <taxon>Hexapoda</taxon>
        <taxon>Insecta</taxon>
        <taxon>Pterygota</taxon>
        <taxon>Neoptera</taxon>
        <taxon>Paraneoptera</taxon>
        <taxon>Psocodea</taxon>
        <taxon>Troctomorpha</taxon>
        <taxon>Phthiraptera</taxon>
        <taxon>Amblycera</taxon>
        <taxon>Menoponidae</taxon>
        <taxon>Menopon</taxon>
    </lineage>
</organism>
<feature type="domain" description="Death" evidence="1">
    <location>
        <begin position="43"/>
        <end position="115"/>
    </location>
</feature>
<dbReference type="PROSITE" id="PS50017">
    <property type="entry name" value="DEATH_DOMAIN"/>
    <property type="match status" value="1"/>
</dbReference>
<name>A0AAW2IF16_9NEOP</name>
<evidence type="ECO:0000313" key="2">
    <source>
        <dbReference type="EMBL" id="KAL0280865.1"/>
    </source>
</evidence>
<evidence type="ECO:0000259" key="1">
    <source>
        <dbReference type="PROSITE" id="PS50017"/>
    </source>
</evidence>
<dbReference type="Gene3D" id="1.10.533.10">
    <property type="entry name" value="Death Domain, Fas"/>
    <property type="match status" value="1"/>
</dbReference>
<dbReference type="Pfam" id="PF00531">
    <property type="entry name" value="Death"/>
    <property type="match status" value="1"/>
</dbReference>
<dbReference type="SUPFAM" id="SSF47986">
    <property type="entry name" value="DEATH domain"/>
    <property type="match status" value="1"/>
</dbReference>
<proteinExistence type="predicted"/>
<dbReference type="CDD" id="cd01670">
    <property type="entry name" value="Death"/>
    <property type="match status" value="1"/>
</dbReference>
<protein>
    <recommendedName>
        <fullName evidence="1">Death domain-containing protein</fullName>
    </recommendedName>
</protein>
<dbReference type="AlphaFoldDB" id="A0AAW2IF16"/>
<dbReference type="GO" id="GO:0007165">
    <property type="term" value="P:signal transduction"/>
    <property type="evidence" value="ECO:0007669"/>
    <property type="project" value="InterPro"/>
</dbReference>
<gene>
    <name evidence="2" type="ORF">PYX00_002027</name>
</gene>
<dbReference type="EMBL" id="JARGDH010000001">
    <property type="protein sequence ID" value="KAL0280865.1"/>
    <property type="molecule type" value="Genomic_DNA"/>
</dbReference>
<dbReference type="InterPro" id="IPR000488">
    <property type="entry name" value="Death_dom"/>
</dbReference>
<comment type="caution">
    <text evidence="2">The sequence shown here is derived from an EMBL/GenBank/DDBJ whole genome shotgun (WGS) entry which is preliminary data.</text>
</comment>
<reference evidence="2" key="1">
    <citation type="journal article" date="2024" name="Gigascience">
        <title>Chromosome-level genome of the poultry shaft louse Menopon gallinae provides insight into the host-switching and adaptive evolution of parasitic lice.</title>
        <authorList>
            <person name="Xu Y."/>
            <person name="Ma L."/>
            <person name="Liu S."/>
            <person name="Liang Y."/>
            <person name="Liu Q."/>
            <person name="He Z."/>
            <person name="Tian L."/>
            <person name="Duan Y."/>
            <person name="Cai W."/>
            <person name="Li H."/>
            <person name="Song F."/>
        </authorList>
    </citation>
    <scope>NUCLEOTIDE SEQUENCE</scope>
    <source>
        <strain evidence="2">Cailab_2023a</strain>
    </source>
</reference>
<accession>A0AAW2IF16</accession>
<dbReference type="InterPro" id="IPR011029">
    <property type="entry name" value="DEATH-like_dom_sf"/>
</dbReference>